<evidence type="ECO:0000313" key="13">
    <source>
        <dbReference type="Proteomes" id="UP000283090"/>
    </source>
</evidence>
<feature type="region of interest" description="Disordered" evidence="9">
    <location>
        <begin position="1"/>
        <end position="64"/>
    </location>
</feature>
<name>A0A436ZMS5_ARTFL</name>
<dbReference type="PANTHER" id="PTHR23501:SF199">
    <property type="entry name" value="MFS EFFLUX TRANSPORTER INPD-RELATED"/>
    <property type="match status" value="1"/>
</dbReference>
<dbReference type="GeneID" id="93590410"/>
<feature type="transmembrane region" description="Helical" evidence="10">
    <location>
        <begin position="122"/>
        <end position="140"/>
    </location>
</feature>
<dbReference type="PROSITE" id="PS50850">
    <property type="entry name" value="MFS"/>
    <property type="match status" value="1"/>
</dbReference>
<evidence type="ECO:0000256" key="5">
    <source>
        <dbReference type="ARBA" id="ARBA00022692"/>
    </source>
</evidence>
<evidence type="ECO:0000256" key="1">
    <source>
        <dbReference type="ARBA" id="ARBA00004651"/>
    </source>
</evidence>
<accession>A0A436ZMS5</accession>
<keyword evidence="4" id="KW-1003">Cell membrane</keyword>
<evidence type="ECO:0000256" key="10">
    <source>
        <dbReference type="SAM" id="Phobius"/>
    </source>
</evidence>
<keyword evidence="8" id="KW-0325">Glycoprotein</keyword>
<comment type="similarity">
    <text evidence="2">Belongs to the major facilitator superfamily. TCR/Tet family.</text>
</comment>
<dbReference type="AlphaFoldDB" id="A0A436ZMS5"/>
<dbReference type="FunFam" id="1.20.1250.20:FF:000196">
    <property type="entry name" value="MFS toxin efflux pump (AflT)"/>
    <property type="match status" value="1"/>
</dbReference>
<keyword evidence="5 10" id="KW-0812">Transmembrane</keyword>
<dbReference type="Proteomes" id="UP000283090">
    <property type="component" value="Unassembled WGS sequence"/>
</dbReference>
<evidence type="ECO:0000256" key="4">
    <source>
        <dbReference type="ARBA" id="ARBA00022475"/>
    </source>
</evidence>
<reference evidence="12 13" key="1">
    <citation type="submission" date="2019-01" db="EMBL/GenBank/DDBJ databases">
        <title>Intercellular communication is required for trap formation in the nematode-trapping fungus Duddingtonia flagrans.</title>
        <authorList>
            <person name="Youssar L."/>
            <person name="Wernet V."/>
            <person name="Hensel N."/>
            <person name="Hildebrandt H.-G."/>
            <person name="Fischer R."/>
        </authorList>
    </citation>
    <scope>NUCLEOTIDE SEQUENCE [LARGE SCALE GENOMIC DNA]</scope>
    <source>
        <strain evidence="12 13">CBS H-5679</strain>
    </source>
</reference>
<comment type="subcellular location">
    <subcellularLocation>
        <location evidence="1">Cell membrane</location>
        <topology evidence="1">Multi-pass membrane protein</topology>
    </subcellularLocation>
</comment>
<feature type="compositionally biased region" description="Polar residues" evidence="9">
    <location>
        <begin position="17"/>
        <end position="30"/>
    </location>
</feature>
<dbReference type="Pfam" id="PF07690">
    <property type="entry name" value="MFS_1"/>
    <property type="match status" value="1"/>
</dbReference>
<dbReference type="FunFam" id="1.20.1250.20:FF:000489">
    <property type="entry name" value="MFS general substrate transporter"/>
    <property type="match status" value="1"/>
</dbReference>
<feature type="transmembrane region" description="Helical" evidence="10">
    <location>
        <begin position="356"/>
        <end position="377"/>
    </location>
</feature>
<feature type="transmembrane region" description="Helical" evidence="10">
    <location>
        <begin position="446"/>
        <end position="468"/>
    </location>
</feature>
<comment type="caution">
    <text evidence="12">The sequence shown here is derived from an EMBL/GenBank/DDBJ whole genome shotgun (WGS) entry which is preliminary data.</text>
</comment>
<dbReference type="CDD" id="cd17502">
    <property type="entry name" value="MFS_Azr1_MDR_like"/>
    <property type="match status" value="1"/>
</dbReference>
<evidence type="ECO:0000256" key="6">
    <source>
        <dbReference type="ARBA" id="ARBA00022989"/>
    </source>
</evidence>
<feature type="domain" description="Major facilitator superfamily (MFS) profile" evidence="11">
    <location>
        <begin position="87"/>
        <end position="545"/>
    </location>
</feature>
<feature type="transmembrane region" description="Helical" evidence="10">
    <location>
        <begin position="84"/>
        <end position="110"/>
    </location>
</feature>
<dbReference type="PRINTS" id="PR01036">
    <property type="entry name" value="TCRTETB"/>
</dbReference>
<feature type="transmembrane region" description="Helical" evidence="10">
    <location>
        <begin position="480"/>
        <end position="503"/>
    </location>
</feature>
<keyword evidence="7 10" id="KW-0472">Membrane</keyword>
<dbReference type="InterPro" id="IPR036259">
    <property type="entry name" value="MFS_trans_sf"/>
</dbReference>
<dbReference type="GO" id="GO:0005886">
    <property type="term" value="C:plasma membrane"/>
    <property type="evidence" value="ECO:0007669"/>
    <property type="project" value="UniProtKB-SubCell"/>
</dbReference>
<dbReference type="OrthoDB" id="10021397at2759"/>
<keyword evidence="6 10" id="KW-1133">Transmembrane helix</keyword>
<feature type="transmembrane region" description="Helical" evidence="10">
    <location>
        <begin position="152"/>
        <end position="171"/>
    </location>
</feature>
<organism evidence="12 13">
    <name type="scientific">Arthrobotrys flagrans</name>
    <name type="common">Nematode-trapping fungus</name>
    <name type="synonym">Trichothecium flagrans</name>
    <dbReference type="NCBI Taxonomy" id="97331"/>
    <lineage>
        <taxon>Eukaryota</taxon>
        <taxon>Fungi</taxon>
        <taxon>Dikarya</taxon>
        <taxon>Ascomycota</taxon>
        <taxon>Pezizomycotina</taxon>
        <taxon>Orbiliomycetes</taxon>
        <taxon>Orbiliales</taxon>
        <taxon>Orbiliaceae</taxon>
        <taxon>Arthrobotrys</taxon>
    </lineage>
</organism>
<evidence type="ECO:0000256" key="9">
    <source>
        <dbReference type="SAM" id="MobiDB-lite"/>
    </source>
</evidence>
<dbReference type="VEuPathDB" id="FungiDB:DFL_008099"/>
<proteinExistence type="inferred from homology"/>
<feature type="transmembrane region" description="Helical" evidence="10">
    <location>
        <begin position="389"/>
        <end position="408"/>
    </location>
</feature>
<feature type="transmembrane region" description="Helical" evidence="10">
    <location>
        <begin position="210"/>
        <end position="232"/>
    </location>
</feature>
<evidence type="ECO:0000256" key="8">
    <source>
        <dbReference type="ARBA" id="ARBA00023180"/>
    </source>
</evidence>
<evidence type="ECO:0000256" key="3">
    <source>
        <dbReference type="ARBA" id="ARBA00022448"/>
    </source>
</evidence>
<keyword evidence="3" id="KW-0813">Transport</keyword>
<feature type="transmembrane region" description="Helical" evidence="10">
    <location>
        <begin position="244"/>
        <end position="263"/>
    </location>
</feature>
<dbReference type="Gene3D" id="1.20.1720.10">
    <property type="entry name" value="Multidrug resistance protein D"/>
    <property type="match status" value="1"/>
</dbReference>
<evidence type="ECO:0000256" key="7">
    <source>
        <dbReference type="ARBA" id="ARBA00023136"/>
    </source>
</evidence>
<dbReference type="SUPFAM" id="SSF103473">
    <property type="entry name" value="MFS general substrate transporter"/>
    <property type="match status" value="1"/>
</dbReference>
<evidence type="ECO:0000256" key="2">
    <source>
        <dbReference type="ARBA" id="ARBA00007520"/>
    </source>
</evidence>
<dbReference type="FunFam" id="1.20.1720.10:FF:000012">
    <property type="entry name" value="MFS toxin efflux pump (AflT)"/>
    <property type="match status" value="1"/>
</dbReference>
<dbReference type="InterPro" id="IPR011701">
    <property type="entry name" value="MFS"/>
</dbReference>
<dbReference type="Gene3D" id="1.20.1250.20">
    <property type="entry name" value="MFS general substrate transporter like domains"/>
    <property type="match status" value="1"/>
</dbReference>
<feature type="transmembrane region" description="Helical" evidence="10">
    <location>
        <begin position="415"/>
        <end position="434"/>
    </location>
</feature>
<evidence type="ECO:0000259" key="11">
    <source>
        <dbReference type="PROSITE" id="PS50850"/>
    </source>
</evidence>
<keyword evidence="13" id="KW-1185">Reference proteome</keyword>
<feature type="transmembrane region" description="Helical" evidence="10">
    <location>
        <begin position="284"/>
        <end position="303"/>
    </location>
</feature>
<dbReference type="PANTHER" id="PTHR23501">
    <property type="entry name" value="MAJOR FACILITATOR SUPERFAMILY"/>
    <property type="match status" value="1"/>
</dbReference>
<gene>
    <name evidence="12" type="ORF">DFL_008099</name>
</gene>
<dbReference type="EMBL" id="SAEB01000012">
    <property type="protein sequence ID" value="RVD80194.1"/>
    <property type="molecule type" value="Genomic_DNA"/>
</dbReference>
<dbReference type="InterPro" id="IPR020846">
    <property type="entry name" value="MFS_dom"/>
</dbReference>
<sequence length="588" mass="63297">MGAQELAVPPQDDMNPGTETSTLAAPSANASVVDADEKIDRGSTTSHSNKLKAVDEAPIDDDRNELEKTQTMESLHEYPTAWKLAVISIALCLSVFCMALDNTIIATAIPKITDHFKSLNDVGWYGSAYMLTTCAFQLLFGKFYTFYSVKWVYLIALLIFEVGSIVCAAAPTSEALIIGRAIAGVGSAGIFAGALLIVAQTVPLEKRPTYTGMIGSMYGLASVAGPLLGGVFTDSEKLTWRWCFWINLPFGAVTALFIVFFYTDIRKVKETNLTWKDRLEQFDIHGTVIFMPAIICLLLALQWGGSKYAWGNGRIIALLVLAGVLLSIFIGIQIWKQDKATVPPRILKQRSVASSAWFAAMLGSAFFVMVYFVPIWFQAIKSVSATKSGIMNLPMILTLVIMSIVAGGSVTATGYYNPFVIASSILGTVGAGLMSTWEVDTAHPKWIGYQAIFGLGIGMGMQQPLIAVQAVLKHRDIATGTAIIIFSQTLGGALSISIAQNVFNNQLIKNLGSEVPNLDPSIVLVTGATSLKDVLPSEFLAGVLRAYNLSLTQTFYIAVAFMGLSTVGALALEWRSIKGKKIEMGGAA</sequence>
<dbReference type="RefSeq" id="XP_067485738.1">
    <property type="nucleotide sequence ID" value="XM_067637784.1"/>
</dbReference>
<evidence type="ECO:0000313" key="12">
    <source>
        <dbReference type="EMBL" id="RVD80194.1"/>
    </source>
</evidence>
<dbReference type="GO" id="GO:0022857">
    <property type="term" value="F:transmembrane transporter activity"/>
    <property type="evidence" value="ECO:0007669"/>
    <property type="project" value="InterPro"/>
</dbReference>
<feature type="transmembrane region" description="Helical" evidence="10">
    <location>
        <begin position="555"/>
        <end position="574"/>
    </location>
</feature>
<feature type="transmembrane region" description="Helical" evidence="10">
    <location>
        <begin position="315"/>
        <end position="335"/>
    </location>
</feature>
<feature type="transmembrane region" description="Helical" evidence="10">
    <location>
        <begin position="177"/>
        <end position="198"/>
    </location>
</feature>
<protein>
    <recommendedName>
        <fullName evidence="11">Major facilitator superfamily (MFS) profile domain-containing protein</fullName>
    </recommendedName>
</protein>